<proteinExistence type="predicted"/>
<name>A0A0V1MGV5_9BILA</name>
<comment type="caution">
    <text evidence="1">The sequence shown here is derived from an EMBL/GenBank/DDBJ whole genome shotgun (WGS) entry which is preliminary data.</text>
</comment>
<gene>
    <name evidence="1" type="ORF">T10_4380</name>
</gene>
<organism evidence="1 2">
    <name type="scientific">Trichinella papuae</name>
    <dbReference type="NCBI Taxonomy" id="268474"/>
    <lineage>
        <taxon>Eukaryota</taxon>
        <taxon>Metazoa</taxon>
        <taxon>Ecdysozoa</taxon>
        <taxon>Nematoda</taxon>
        <taxon>Enoplea</taxon>
        <taxon>Dorylaimia</taxon>
        <taxon>Trichinellida</taxon>
        <taxon>Trichinellidae</taxon>
        <taxon>Trichinella</taxon>
    </lineage>
</organism>
<reference evidence="1 2" key="1">
    <citation type="submission" date="2015-01" db="EMBL/GenBank/DDBJ databases">
        <title>Evolution of Trichinella species and genotypes.</title>
        <authorList>
            <person name="Korhonen P.K."/>
            <person name="Edoardo P."/>
            <person name="Giuseppe L.R."/>
            <person name="Gasser R.B."/>
        </authorList>
    </citation>
    <scope>NUCLEOTIDE SEQUENCE [LARGE SCALE GENOMIC DNA]</scope>
    <source>
        <strain evidence="1">ISS1980</strain>
    </source>
</reference>
<protein>
    <submittedName>
        <fullName evidence="1">Uncharacterized protein</fullName>
    </submittedName>
</protein>
<evidence type="ECO:0000313" key="1">
    <source>
        <dbReference type="EMBL" id="KRZ70853.1"/>
    </source>
</evidence>
<dbReference type="Proteomes" id="UP000054843">
    <property type="component" value="Unassembled WGS sequence"/>
</dbReference>
<keyword evidence="2" id="KW-1185">Reference proteome</keyword>
<dbReference type="OrthoDB" id="5869299at2759"/>
<accession>A0A0V1MGV5</accession>
<dbReference type="EMBL" id="JYDO01000106">
    <property type="protein sequence ID" value="KRZ70853.1"/>
    <property type="molecule type" value="Genomic_DNA"/>
</dbReference>
<dbReference type="AlphaFoldDB" id="A0A0V1MGV5"/>
<evidence type="ECO:0000313" key="2">
    <source>
        <dbReference type="Proteomes" id="UP000054843"/>
    </source>
</evidence>
<sequence>MERMQLRLQDIEQRIQVSQPKERDRLGDYAKETARMGSDRSGVSVIAAGGWIPRLKLRKTVKLNAPFPIIGSGWRGCNHDSKRSIRAPTVQSGVPPEPLLAADGTHLTYCRKRWAKLEISNQVLTHPVVIVENVVQQVLLG</sequence>